<proteinExistence type="predicted"/>
<accession>A0A443K7F8</accession>
<dbReference type="AlphaFoldDB" id="A0A443K7F8"/>
<comment type="caution">
    <text evidence="2">The sequence shown here is derived from an EMBL/GenBank/DDBJ whole genome shotgun (WGS) entry which is preliminary data.</text>
</comment>
<feature type="region of interest" description="Disordered" evidence="1">
    <location>
        <begin position="128"/>
        <end position="159"/>
    </location>
</feature>
<evidence type="ECO:0000313" key="3">
    <source>
        <dbReference type="Proteomes" id="UP000284451"/>
    </source>
</evidence>
<dbReference type="Proteomes" id="UP000284451">
    <property type="component" value="Unassembled WGS sequence"/>
</dbReference>
<dbReference type="RefSeq" id="WP_128233221.1">
    <property type="nucleotide sequence ID" value="NZ_SAUY01000023.1"/>
</dbReference>
<dbReference type="EMBL" id="SAUY01000023">
    <property type="protein sequence ID" value="RWR28708.1"/>
    <property type="molecule type" value="Genomic_DNA"/>
</dbReference>
<dbReference type="Gene3D" id="1.20.5.340">
    <property type="match status" value="1"/>
</dbReference>
<name>A0A443K7F8_9RHOB</name>
<evidence type="ECO:0000256" key="1">
    <source>
        <dbReference type="SAM" id="MobiDB-lite"/>
    </source>
</evidence>
<gene>
    <name evidence="2" type="ORF">D2T29_15875</name>
</gene>
<organism evidence="2 3">
    <name type="scientific">Paenirhodobacter populi</name>
    <dbReference type="NCBI Taxonomy" id="2306993"/>
    <lineage>
        <taxon>Bacteria</taxon>
        <taxon>Pseudomonadati</taxon>
        <taxon>Pseudomonadota</taxon>
        <taxon>Alphaproteobacteria</taxon>
        <taxon>Rhodobacterales</taxon>
        <taxon>Rhodobacter group</taxon>
        <taxon>Paenirhodobacter</taxon>
    </lineage>
</organism>
<feature type="compositionally biased region" description="Basic and acidic residues" evidence="1">
    <location>
        <begin position="139"/>
        <end position="159"/>
    </location>
</feature>
<reference evidence="2 3" key="1">
    <citation type="submission" date="2019-01" db="EMBL/GenBank/DDBJ databases">
        <title>Sinorhodobacter populi sp. nov. isolated from the symptomatic bark tissue of Populus euramericana canker.</title>
        <authorList>
            <person name="Xu G."/>
        </authorList>
    </citation>
    <scope>NUCLEOTIDE SEQUENCE [LARGE SCALE GENOMIC DNA]</scope>
    <source>
        <strain evidence="2 3">07D10-4-3</strain>
    </source>
</reference>
<evidence type="ECO:0000313" key="2">
    <source>
        <dbReference type="EMBL" id="RWR28708.1"/>
    </source>
</evidence>
<sequence>MDKQVTVTLSGPAKVGSAWFMPGDQVTVDEALVSQLPVDPGAVHISTMSSAEAIDVAVAERLDAAVYDATAALEGQLAVSQARATGAEQQCDALRVRGTELEAMLAGVQTERDTLQVRVAELESQLAAATGPQLASGKDVADTEAAKVRKATSGKETKG</sequence>
<protein>
    <submittedName>
        <fullName evidence="2">Uncharacterized protein</fullName>
    </submittedName>
</protein>
<reference evidence="2 3" key="2">
    <citation type="submission" date="2019-01" db="EMBL/GenBank/DDBJ databases">
        <authorList>
            <person name="Li Y."/>
        </authorList>
    </citation>
    <scope>NUCLEOTIDE SEQUENCE [LARGE SCALE GENOMIC DNA]</scope>
    <source>
        <strain evidence="2 3">07D10-4-3</strain>
    </source>
</reference>